<feature type="compositionally biased region" description="Low complexity" evidence="1">
    <location>
        <begin position="711"/>
        <end position="730"/>
    </location>
</feature>
<dbReference type="RefSeq" id="XP_053579422.1">
    <property type="nucleotide sequence ID" value="XM_053735856.1"/>
</dbReference>
<dbReference type="InterPro" id="IPR003034">
    <property type="entry name" value="SAP_dom"/>
</dbReference>
<feature type="region of interest" description="Disordered" evidence="1">
    <location>
        <begin position="284"/>
        <end position="371"/>
    </location>
</feature>
<feature type="compositionally biased region" description="Low complexity" evidence="1">
    <location>
        <begin position="507"/>
        <end position="529"/>
    </location>
</feature>
<feature type="compositionally biased region" description="Basic residues" evidence="1">
    <location>
        <begin position="546"/>
        <end position="558"/>
    </location>
</feature>
<feature type="compositionally biased region" description="Polar residues" evidence="1">
    <location>
        <begin position="575"/>
        <end position="594"/>
    </location>
</feature>
<dbReference type="InterPro" id="IPR036361">
    <property type="entry name" value="SAP_dom_sf"/>
</dbReference>
<feature type="compositionally biased region" description="Polar residues" evidence="1">
    <location>
        <begin position="358"/>
        <end position="371"/>
    </location>
</feature>
<proteinExistence type="predicted"/>
<feature type="region of interest" description="Disordered" evidence="1">
    <location>
        <begin position="505"/>
        <end position="594"/>
    </location>
</feature>
<sequence length="1338" mass="149315">MEMLNQSISTPAQQQNNINGTDMISIGSYIKQQQRQQPSQMSGPHQRPSNGSNNFEQHAMIPATTGGDPANRVFNDQKSPINGHLHQNNSLSMPHQSMMEVQKNNQQSNVMMSYKVVNAGNSGRLPPLTLNSNNYSKNISVRLNNGAKDHNQSTFLNASIQSQPQMNHCEYNQTTITHNHVSSSLPMNEQLFDQQSGNSQQNMEASIRMNTPLPPHQHVDQQTQHVTYHEQNTHIQQQPDQTRYIRIADQNPNVSTQSMPMNQSQFQPALQTGNQMISSFQVNQTQEQVPHLSHMDQPPPTQHSMNSVPQSQSQQRLGQTGCNSNQLRVQNQSPDNVPSNISISSISSTSSGFSNNSAHKNSNNPMMSPTSIPMNANSTTQLLMAITNNSPITSEQLQEIQNMTSTAPDGTEMLLMQEPRLKQYGSLKDMSTTDLRLECKKRKLTSTGTKMRLCERMALYENEILDERNHQLMQEFTHRQQMYEAQSATLKAFQAKKALLQVQNSQTAGSVSNGGSTSGTAQSSSENSTLSHAMNNHNKTSEGPPAKKKRVSRPRKPAQPKVQKNAVKPQLIIPNASNQMSNLAPVSNDNNTPTDIDVLLGRSNSQPSMNFGNVGNNQNHQSGQNSAPVFGNGTSQTPGSTGFFMKDNSCFSHLGSGCRLISNSNDESQNSYGGTARAFQATVPPPPENAQIQLQQQNEQQMYNGPKQTVQQRMNSQPQQQQQQQSVAQSRPINLNQQQMISNPNQAMYTISTPTTMQQQQQQQQQQHMVHPNQTIYMNSTLAQQNGLQSSPCVADQAGPSPNMPIGDATATTSGSPVVISAVAETTENAEMMDNETMQKLLSPATLRAREELLTQQQAKINELVDLIQKNHNTLRDQQQQINLAKKQQKMRQQQNSQTAALEKHMNSRCIQHAMKNRANLQMLSELTKQQDSIRTAETRLIEQLHINTATDDIARLIKQDGRTALVIVSLLHDYRTTREQNNRVKTTKTESVADDKNAVVEVAAAPAPKKKAAPRKRPAAGTAKSNQSRRPSQKKSQPRPDVEIVQVIPPPTIEQKPIINKEIFHQKTQNFTEFSQPEVPRRPRTQSDVDMEEIFKTVIEASRSPQSQKNSDSQQQQSDNEVISLPSEVSSPIRTQSQNSAQSVFSDVSYTKNMMYQQDNSPQQYTMGAETESSCSPNEVLITPNELLQQQVQNINVIAQQVEKTDVLPQFEQSTLDQELGTHRYSESLMYNEVSNNDFCHNNGMDFDFPDIDQMVANFKDSEPLSSSLDDVDLTALLNCWTENCDSNQICGDQTADHDIIMYDPNNSAMGQHGMEWNNYSNHSNIINQAFEQSQMQ</sequence>
<name>A0A6A5FZ32_CAERE</name>
<feature type="compositionally biased region" description="Polar residues" evidence="1">
    <location>
        <begin position="302"/>
        <end position="338"/>
    </location>
</feature>
<dbReference type="Proteomes" id="UP000483820">
    <property type="component" value="Chromosome X"/>
</dbReference>
<feature type="compositionally biased region" description="Low complexity" evidence="1">
    <location>
        <begin position="339"/>
        <end position="357"/>
    </location>
</feature>
<dbReference type="GeneID" id="9822040"/>
<feature type="region of interest" description="Disordered" evidence="1">
    <location>
        <begin position="705"/>
        <end position="730"/>
    </location>
</feature>
<comment type="caution">
    <text evidence="3">The sequence shown here is derived from an EMBL/GenBank/DDBJ whole genome shotgun (WGS) entry which is preliminary data.</text>
</comment>
<feature type="domain" description="SAP" evidence="2">
    <location>
        <begin position="427"/>
        <end position="461"/>
    </location>
</feature>
<feature type="compositionally biased region" description="Basic residues" evidence="1">
    <location>
        <begin position="1009"/>
        <end position="1019"/>
    </location>
</feature>
<organism evidence="3 4">
    <name type="scientific">Caenorhabditis remanei</name>
    <name type="common">Caenorhabditis vulgaris</name>
    <dbReference type="NCBI Taxonomy" id="31234"/>
    <lineage>
        <taxon>Eukaryota</taxon>
        <taxon>Metazoa</taxon>
        <taxon>Ecdysozoa</taxon>
        <taxon>Nematoda</taxon>
        <taxon>Chromadorea</taxon>
        <taxon>Rhabditida</taxon>
        <taxon>Rhabditina</taxon>
        <taxon>Rhabditomorpha</taxon>
        <taxon>Rhabditoidea</taxon>
        <taxon>Rhabditidae</taxon>
        <taxon>Peloderinae</taxon>
        <taxon>Caenorhabditis</taxon>
    </lineage>
</organism>
<feature type="region of interest" description="Disordered" evidence="1">
    <location>
        <begin position="1071"/>
        <end position="1090"/>
    </location>
</feature>
<gene>
    <name evidence="3" type="ORF">GCK72_024382</name>
</gene>
<dbReference type="PROSITE" id="PS50800">
    <property type="entry name" value="SAP"/>
    <property type="match status" value="1"/>
</dbReference>
<feature type="region of interest" description="Disordered" evidence="1">
    <location>
        <begin position="1000"/>
        <end position="1051"/>
    </location>
</feature>
<feature type="region of interest" description="Disordered" evidence="1">
    <location>
        <begin position="1101"/>
        <end position="1122"/>
    </location>
</feature>
<dbReference type="EMBL" id="WUAV01000006">
    <property type="protein sequence ID" value="KAF1747916.1"/>
    <property type="molecule type" value="Genomic_DNA"/>
</dbReference>
<reference evidence="3 4" key="1">
    <citation type="submission" date="2019-12" db="EMBL/GenBank/DDBJ databases">
        <title>Chromosome-level assembly of the Caenorhabditis remanei genome.</title>
        <authorList>
            <person name="Teterina A.A."/>
            <person name="Willis J.H."/>
            <person name="Phillips P.C."/>
        </authorList>
    </citation>
    <scope>NUCLEOTIDE SEQUENCE [LARGE SCALE GENOMIC DNA]</scope>
    <source>
        <strain evidence="3 4">PX506</strain>
        <tissue evidence="3">Whole organism</tissue>
    </source>
</reference>
<dbReference type="KEGG" id="crq:GCK72_024382"/>
<dbReference type="CTD" id="9822040"/>
<protein>
    <recommendedName>
        <fullName evidence="2">SAP domain-containing protein</fullName>
    </recommendedName>
</protein>
<accession>A0A6A5FZ32</accession>
<evidence type="ECO:0000313" key="4">
    <source>
        <dbReference type="Proteomes" id="UP000483820"/>
    </source>
</evidence>
<feature type="compositionally biased region" description="Low complexity" evidence="1">
    <location>
        <begin position="1105"/>
        <end position="1119"/>
    </location>
</feature>
<evidence type="ECO:0000256" key="1">
    <source>
        <dbReference type="SAM" id="MobiDB-lite"/>
    </source>
</evidence>
<dbReference type="Gene3D" id="1.10.720.30">
    <property type="entry name" value="SAP domain"/>
    <property type="match status" value="1"/>
</dbReference>
<evidence type="ECO:0000313" key="3">
    <source>
        <dbReference type="EMBL" id="KAF1747916.1"/>
    </source>
</evidence>
<evidence type="ECO:0000259" key="2">
    <source>
        <dbReference type="PROSITE" id="PS50800"/>
    </source>
</evidence>
<feature type="compositionally biased region" description="Polar residues" evidence="1">
    <location>
        <begin position="41"/>
        <end position="56"/>
    </location>
</feature>
<feature type="region of interest" description="Disordered" evidence="1">
    <location>
        <begin position="30"/>
        <end position="79"/>
    </location>
</feature>